<dbReference type="Gene3D" id="3.90.1720.10">
    <property type="entry name" value="endopeptidase domain like (from Nostoc punctiforme)"/>
    <property type="match status" value="1"/>
</dbReference>
<evidence type="ECO:0000313" key="3">
    <source>
        <dbReference type="Proteomes" id="UP001206925"/>
    </source>
</evidence>
<accession>A0AAD5D5K7</accession>
<comment type="caution">
    <text evidence="2">The sequence shown here is derived from an EMBL/GenBank/DDBJ whole genome shotgun (WGS) entry which is preliminary data.</text>
</comment>
<feature type="domain" description="LRAT" evidence="1">
    <location>
        <begin position="21"/>
        <end position="203"/>
    </location>
</feature>
<dbReference type="PANTHER" id="PTHR46137">
    <property type="entry name" value="OS05G0310600 PROTEIN"/>
    <property type="match status" value="1"/>
</dbReference>
<dbReference type="AlphaFoldDB" id="A0AAD5D5K7"/>
<reference evidence="2" key="1">
    <citation type="submission" date="2022-06" db="EMBL/GenBank/DDBJ databases">
        <title>Uncovering the hologenomic basis of an extraordinary plant invasion.</title>
        <authorList>
            <person name="Bieker V.C."/>
            <person name="Martin M.D."/>
            <person name="Gilbert T."/>
            <person name="Hodgins K."/>
            <person name="Battlay P."/>
            <person name="Petersen B."/>
            <person name="Wilson J."/>
        </authorList>
    </citation>
    <scope>NUCLEOTIDE SEQUENCE</scope>
    <source>
        <strain evidence="2">AA19_3_7</strain>
        <tissue evidence="2">Leaf</tissue>
    </source>
</reference>
<dbReference type="PROSITE" id="PS51934">
    <property type="entry name" value="LRAT"/>
    <property type="match status" value="1"/>
</dbReference>
<protein>
    <recommendedName>
        <fullName evidence="1">LRAT domain-containing protein</fullName>
    </recommendedName>
</protein>
<name>A0AAD5D5K7_AMBAR</name>
<organism evidence="2 3">
    <name type="scientific">Ambrosia artemisiifolia</name>
    <name type="common">Common ragweed</name>
    <dbReference type="NCBI Taxonomy" id="4212"/>
    <lineage>
        <taxon>Eukaryota</taxon>
        <taxon>Viridiplantae</taxon>
        <taxon>Streptophyta</taxon>
        <taxon>Embryophyta</taxon>
        <taxon>Tracheophyta</taxon>
        <taxon>Spermatophyta</taxon>
        <taxon>Magnoliopsida</taxon>
        <taxon>eudicotyledons</taxon>
        <taxon>Gunneridae</taxon>
        <taxon>Pentapetalae</taxon>
        <taxon>asterids</taxon>
        <taxon>campanulids</taxon>
        <taxon>Asterales</taxon>
        <taxon>Asteraceae</taxon>
        <taxon>Asteroideae</taxon>
        <taxon>Heliantheae alliance</taxon>
        <taxon>Heliantheae</taxon>
        <taxon>Ambrosia</taxon>
    </lineage>
</organism>
<evidence type="ECO:0000313" key="2">
    <source>
        <dbReference type="EMBL" id="KAI7753427.1"/>
    </source>
</evidence>
<proteinExistence type="predicted"/>
<dbReference type="Proteomes" id="UP001206925">
    <property type="component" value="Unassembled WGS sequence"/>
</dbReference>
<dbReference type="PANTHER" id="PTHR46137:SF2">
    <property type="entry name" value="OS09G0526800 PROTEIN"/>
    <property type="match status" value="1"/>
</dbReference>
<gene>
    <name evidence="2" type="ORF">M8C21_022814</name>
</gene>
<dbReference type="EMBL" id="JAMZMK010005438">
    <property type="protein sequence ID" value="KAI7753427.1"/>
    <property type="molecule type" value="Genomic_DNA"/>
</dbReference>
<sequence length="281" mass="31185">MGYLISHRVNPDELKPGDHIYTWRTAFTYAHHGIYVGGDKVIHFTSDLENAKSNSVWNLSSSLPVPSSCLNSACLNSSFLNSACLNSIDCGYSLHNGDSGSCLCTYYCGFHHPESGVTLSCLNCFIGTGSVYLYQYGVSKWMHMSRIRGGMCTIEPSDPPQDVIDRAIYLLRQEKGFGDYDVARNNCEDFALYCKTELMIDGKPDTGGSGQVNSFVTTPWKPVLVEIAKKVVLRTPMSPLAVPVIVGRHVFDRYKHDIGVRGDVIKVEVKDVESFRLSRGY</sequence>
<dbReference type="InterPro" id="IPR007053">
    <property type="entry name" value="LRAT_dom"/>
</dbReference>
<evidence type="ECO:0000259" key="1">
    <source>
        <dbReference type="PROSITE" id="PS51934"/>
    </source>
</evidence>
<keyword evidence="3" id="KW-1185">Reference proteome</keyword>
<dbReference type="Pfam" id="PF04970">
    <property type="entry name" value="LRAT"/>
    <property type="match status" value="1"/>
</dbReference>